<dbReference type="EMBL" id="QFRI01000001">
    <property type="protein sequence ID" value="PWH83365.1"/>
    <property type="molecule type" value="Genomic_DNA"/>
</dbReference>
<evidence type="ECO:0000313" key="2">
    <source>
        <dbReference type="Proteomes" id="UP000245375"/>
    </source>
</evidence>
<dbReference type="OrthoDB" id="1445634at2"/>
<sequence>MKPNMVLKTKIKHITAFILLMLTLVSVSGFTSVSTHYEKQKIELVSTKKPNKSSVAQYQVITHTSQIVGYSYFTIFNFSNLLKKHQFDISIALKAQKNVKILFLDYQFLKQNLIAQINSSNYKNNFI</sequence>
<organism evidence="1 2">
    <name type="scientific">Algibacter marinivivus</name>
    <dbReference type="NCBI Taxonomy" id="2100723"/>
    <lineage>
        <taxon>Bacteria</taxon>
        <taxon>Pseudomonadati</taxon>
        <taxon>Bacteroidota</taxon>
        <taxon>Flavobacteriia</taxon>
        <taxon>Flavobacteriales</taxon>
        <taxon>Flavobacteriaceae</taxon>
        <taxon>Algibacter</taxon>
    </lineage>
</organism>
<dbReference type="Proteomes" id="UP000245375">
    <property type="component" value="Unassembled WGS sequence"/>
</dbReference>
<proteinExistence type="predicted"/>
<dbReference type="RefSeq" id="WP_109351386.1">
    <property type="nucleotide sequence ID" value="NZ_QFRI01000001.1"/>
</dbReference>
<gene>
    <name evidence="1" type="ORF">DIS18_02085</name>
</gene>
<keyword evidence="2" id="KW-1185">Reference proteome</keyword>
<reference evidence="2" key="1">
    <citation type="submission" date="2018-05" db="EMBL/GenBank/DDBJ databases">
        <title>Algibacter marinivivus sp. nov., isolated from sample around a algae.</title>
        <authorList>
            <person name="Lu D."/>
        </authorList>
    </citation>
    <scope>NUCLEOTIDE SEQUENCE [LARGE SCALE GENOMIC DNA]</scope>
    <source>
        <strain evidence="2">ZY111</strain>
    </source>
</reference>
<name>A0A2U2X6D7_9FLAO</name>
<protein>
    <submittedName>
        <fullName evidence="1">Uncharacterized protein</fullName>
    </submittedName>
</protein>
<accession>A0A2U2X6D7</accession>
<evidence type="ECO:0000313" key="1">
    <source>
        <dbReference type="EMBL" id="PWH83365.1"/>
    </source>
</evidence>
<comment type="caution">
    <text evidence="1">The sequence shown here is derived from an EMBL/GenBank/DDBJ whole genome shotgun (WGS) entry which is preliminary data.</text>
</comment>
<dbReference type="AlphaFoldDB" id="A0A2U2X6D7"/>
<reference evidence="1 2" key="2">
    <citation type="submission" date="2018-05" db="EMBL/GenBank/DDBJ databases">
        <title>Algibacter marinivivus sp. nov., isolated from sample around a algae.</title>
        <authorList>
            <person name="Zhong X."/>
        </authorList>
    </citation>
    <scope>NUCLEOTIDE SEQUENCE [LARGE SCALE GENOMIC DNA]</scope>
    <source>
        <strain evidence="1 2">ZY111</strain>
    </source>
</reference>